<reference evidence="3" key="1">
    <citation type="submission" date="2016-10" db="EMBL/GenBank/DDBJ databases">
        <authorList>
            <person name="Varghese N."/>
            <person name="Submissions S."/>
        </authorList>
    </citation>
    <scope>NUCLEOTIDE SEQUENCE [LARGE SCALE GENOMIC DNA]</scope>
    <source>
        <strain evidence="3">PL19</strain>
    </source>
</reference>
<evidence type="ECO:0000313" key="2">
    <source>
        <dbReference type="EMBL" id="SFL06789.1"/>
    </source>
</evidence>
<sequence>MPIDPRPRRRSLLAAGAAGAAALLLTGCSQEEPTAAERRLASADERLRRAAARGGTALLARYDRTLAAHPDLAGRLEPLRADVARHVRAFGGTESGGPASPKPSGTPKASASPGGSPAPDASRGAGAGVPADPERALAVLANAERAAADALTRALDGAPPELARLLASVAAAGAVHVYLLTDGE</sequence>
<accession>A0A1I4ENA8</accession>
<proteinExistence type="predicted"/>
<dbReference type="InterPro" id="IPR006311">
    <property type="entry name" value="TAT_signal"/>
</dbReference>
<evidence type="ECO:0008006" key="4">
    <source>
        <dbReference type="Google" id="ProtNLM"/>
    </source>
</evidence>
<dbReference type="AlphaFoldDB" id="A0A1I4ENA8"/>
<dbReference type="Proteomes" id="UP000198928">
    <property type="component" value="Unassembled WGS sequence"/>
</dbReference>
<evidence type="ECO:0000313" key="3">
    <source>
        <dbReference type="Proteomes" id="UP000198928"/>
    </source>
</evidence>
<dbReference type="PROSITE" id="PS51257">
    <property type="entry name" value="PROKAR_LIPOPROTEIN"/>
    <property type="match status" value="1"/>
</dbReference>
<evidence type="ECO:0000256" key="1">
    <source>
        <dbReference type="SAM" id="MobiDB-lite"/>
    </source>
</evidence>
<gene>
    <name evidence="2" type="ORF">SAMN05192584_112130</name>
</gene>
<keyword evidence="3" id="KW-1185">Reference proteome</keyword>
<dbReference type="RefSeq" id="WP_245793719.1">
    <property type="nucleotide sequence ID" value="NZ_FOSG01000012.1"/>
</dbReference>
<dbReference type="EMBL" id="FOSG01000012">
    <property type="protein sequence ID" value="SFL06789.1"/>
    <property type="molecule type" value="Genomic_DNA"/>
</dbReference>
<feature type="region of interest" description="Disordered" evidence="1">
    <location>
        <begin position="87"/>
        <end position="130"/>
    </location>
</feature>
<name>A0A1I4ENA8_9ACTN</name>
<protein>
    <recommendedName>
        <fullName evidence="4">Lipoprotein</fullName>
    </recommendedName>
</protein>
<dbReference type="PROSITE" id="PS51318">
    <property type="entry name" value="TAT"/>
    <property type="match status" value="1"/>
</dbReference>
<organism evidence="2 3">
    <name type="scientific">Streptomyces pini</name>
    <dbReference type="NCBI Taxonomy" id="1520580"/>
    <lineage>
        <taxon>Bacteria</taxon>
        <taxon>Bacillati</taxon>
        <taxon>Actinomycetota</taxon>
        <taxon>Actinomycetes</taxon>
        <taxon>Kitasatosporales</taxon>
        <taxon>Streptomycetaceae</taxon>
        <taxon>Streptomyces</taxon>
    </lineage>
</organism>